<gene>
    <name evidence="2" type="ORF">OLEA9_A106113</name>
</gene>
<feature type="domain" description="MATH" evidence="1">
    <location>
        <begin position="21"/>
        <end position="154"/>
    </location>
</feature>
<dbReference type="AlphaFoldDB" id="A0A8S0S9N4"/>
<evidence type="ECO:0000313" key="3">
    <source>
        <dbReference type="Proteomes" id="UP000594638"/>
    </source>
</evidence>
<sequence length="312" mass="35789">MEDLTLTQEDGVWRSTSNTPPSHYVMKIQLFSQLAKKKIETYHSSDFEAGGYKWNLVVYPNGNKDKGITDHISMYVVMTQVESLNPGWEIHANFRLFLRDQNKNNYFTLEDVAGKPFHKMQLEYGFDKFVPLTHFNDPAKGYLVNDICVFGAEVYVTQEKLTGKGEILSMVKDAISYKHTWKIDYFSNLIGEYLDSQPFNAADQTWKIQLYPKGKGSGKDNHISLYLALAEPKKLSPATKMHTNFTIRILDQINRIHYFGTDSYWFSASNNLRGWPRFVSMSYFYMKSAGLLVNNSCIVEAEVTVNGMANVL</sequence>
<feature type="domain" description="MATH" evidence="1">
    <location>
        <begin position="176"/>
        <end position="303"/>
    </location>
</feature>
<dbReference type="CDD" id="cd00121">
    <property type="entry name" value="MATH"/>
    <property type="match status" value="2"/>
</dbReference>
<dbReference type="SUPFAM" id="SSF49599">
    <property type="entry name" value="TRAF domain-like"/>
    <property type="match status" value="2"/>
</dbReference>
<dbReference type="Gramene" id="OE9A106113T1">
    <property type="protein sequence ID" value="OE9A106113C1"/>
    <property type="gene ID" value="OE9A106113"/>
</dbReference>
<evidence type="ECO:0000259" key="1">
    <source>
        <dbReference type="PROSITE" id="PS50144"/>
    </source>
</evidence>
<dbReference type="PANTHER" id="PTHR46162">
    <property type="entry name" value="TRAF-LIKE FAMILY PROTEIN"/>
    <property type="match status" value="1"/>
</dbReference>
<dbReference type="PROSITE" id="PS50144">
    <property type="entry name" value="MATH"/>
    <property type="match status" value="2"/>
</dbReference>
<reference evidence="2 3" key="1">
    <citation type="submission" date="2019-12" db="EMBL/GenBank/DDBJ databases">
        <authorList>
            <person name="Alioto T."/>
            <person name="Alioto T."/>
            <person name="Gomez Garrido J."/>
        </authorList>
    </citation>
    <scope>NUCLEOTIDE SEQUENCE [LARGE SCALE GENOMIC DNA]</scope>
</reference>
<dbReference type="PANTHER" id="PTHR46162:SF2">
    <property type="entry name" value="ANKYRIN REPEAT-CONTAINING PROTEIN-RELATED"/>
    <property type="match status" value="1"/>
</dbReference>
<evidence type="ECO:0000313" key="2">
    <source>
        <dbReference type="EMBL" id="CAA2988876.1"/>
    </source>
</evidence>
<dbReference type="SMART" id="SM00061">
    <property type="entry name" value="MATH"/>
    <property type="match status" value="2"/>
</dbReference>
<dbReference type="Proteomes" id="UP000594638">
    <property type="component" value="Unassembled WGS sequence"/>
</dbReference>
<dbReference type="InterPro" id="IPR002083">
    <property type="entry name" value="MATH/TRAF_dom"/>
</dbReference>
<name>A0A8S0S9N4_OLEEU</name>
<comment type="caution">
    <text evidence="2">The sequence shown here is derived from an EMBL/GenBank/DDBJ whole genome shotgun (WGS) entry which is preliminary data.</text>
</comment>
<dbReference type="Gene3D" id="2.60.210.10">
    <property type="entry name" value="Apoptosis, Tumor Necrosis Factor Receptor Associated Protein 2, Chain A"/>
    <property type="match status" value="2"/>
</dbReference>
<dbReference type="EMBL" id="CACTIH010004033">
    <property type="protein sequence ID" value="CAA2988876.1"/>
    <property type="molecule type" value="Genomic_DNA"/>
</dbReference>
<proteinExistence type="predicted"/>
<dbReference type="Pfam" id="PF22486">
    <property type="entry name" value="MATH_2"/>
    <property type="match status" value="2"/>
</dbReference>
<dbReference type="OrthoDB" id="1883087at2759"/>
<protein>
    <submittedName>
        <fullName evidence="2">Speckle-type POZ SPOP</fullName>
    </submittedName>
</protein>
<keyword evidence="3" id="KW-1185">Reference proteome</keyword>
<accession>A0A8S0S9N4</accession>
<dbReference type="InterPro" id="IPR008974">
    <property type="entry name" value="TRAF-like"/>
</dbReference>
<organism evidence="2 3">
    <name type="scientific">Olea europaea subsp. europaea</name>
    <dbReference type="NCBI Taxonomy" id="158383"/>
    <lineage>
        <taxon>Eukaryota</taxon>
        <taxon>Viridiplantae</taxon>
        <taxon>Streptophyta</taxon>
        <taxon>Embryophyta</taxon>
        <taxon>Tracheophyta</taxon>
        <taxon>Spermatophyta</taxon>
        <taxon>Magnoliopsida</taxon>
        <taxon>eudicotyledons</taxon>
        <taxon>Gunneridae</taxon>
        <taxon>Pentapetalae</taxon>
        <taxon>asterids</taxon>
        <taxon>lamiids</taxon>
        <taxon>Lamiales</taxon>
        <taxon>Oleaceae</taxon>
        <taxon>Oleeae</taxon>
        <taxon>Olea</taxon>
    </lineage>
</organism>